<dbReference type="Gene3D" id="3.30.70.100">
    <property type="match status" value="1"/>
</dbReference>
<evidence type="ECO:0000313" key="3">
    <source>
        <dbReference type="Proteomes" id="UP000008311"/>
    </source>
</evidence>
<feature type="domain" description="HMA" evidence="1">
    <location>
        <begin position="1"/>
        <end position="55"/>
    </location>
</feature>
<dbReference type="PROSITE" id="PS50846">
    <property type="entry name" value="HMA_2"/>
    <property type="match status" value="1"/>
</dbReference>
<dbReference type="CDD" id="cd00371">
    <property type="entry name" value="HMA"/>
    <property type="match status" value="1"/>
</dbReference>
<dbReference type="GO" id="GO:0046872">
    <property type="term" value="F:metal ion binding"/>
    <property type="evidence" value="ECO:0007669"/>
    <property type="project" value="InterPro"/>
</dbReference>
<proteinExistence type="predicted"/>
<dbReference type="InterPro" id="IPR036163">
    <property type="entry name" value="HMA_dom_sf"/>
</dbReference>
<reference evidence="3" key="1">
    <citation type="journal article" date="2010" name="Nat. Biotechnol.">
        <title>Draft genome sequence of the oilseed species Ricinus communis.</title>
        <authorList>
            <person name="Chan A.P."/>
            <person name="Crabtree J."/>
            <person name="Zhao Q."/>
            <person name="Lorenzi H."/>
            <person name="Orvis J."/>
            <person name="Puiu D."/>
            <person name="Melake-Berhan A."/>
            <person name="Jones K.M."/>
            <person name="Redman J."/>
            <person name="Chen G."/>
            <person name="Cahoon E.B."/>
            <person name="Gedil M."/>
            <person name="Stanke M."/>
            <person name="Haas B.J."/>
            <person name="Wortman J.R."/>
            <person name="Fraser-Liggett C.M."/>
            <person name="Ravel J."/>
            <person name="Rabinowicz P.D."/>
        </authorList>
    </citation>
    <scope>NUCLEOTIDE SEQUENCE [LARGE SCALE GENOMIC DNA]</scope>
    <source>
        <strain evidence="3">cv. Hale</strain>
    </source>
</reference>
<dbReference type="Proteomes" id="UP000008311">
    <property type="component" value="Unassembled WGS sequence"/>
</dbReference>
<dbReference type="AlphaFoldDB" id="B9THZ3"/>
<name>B9THZ3_RICCO</name>
<gene>
    <name evidence="2" type="ORF">RCOM_1859330</name>
</gene>
<dbReference type="InterPro" id="IPR006121">
    <property type="entry name" value="HMA_dom"/>
</dbReference>
<accession>B9THZ3</accession>
<dbReference type="InParanoid" id="B9THZ3"/>
<dbReference type="SUPFAM" id="SSF55008">
    <property type="entry name" value="HMA, heavy metal-associated domain"/>
    <property type="match status" value="1"/>
</dbReference>
<organism evidence="2 3">
    <name type="scientific">Ricinus communis</name>
    <name type="common">Castor bean</name>
    <dbReference type="NCBI Taxonomy" id="3988"/>
    <lineage>
        <taxon>Eukaryota</taxon>
        <taxon>Viridiplantae</taxon>
        <taxon>Streptophyta</taxon>
        <taxon>Embryophyta</taxon>
        <taxon>Tracheophyta</taxon>
        <taxon>Spermatophyta</taxon>
        <taxon>Magnoliopsida</taxon>
        <taxon>eudicotyledons</taxon>
        <taxon>Gunneridae</taxon>
        <taxon>Pentapetalae</taxon>
        <taxon>rosids</taxon>
        <taxon>fabids</taxon>
        <taxon>Malpighiales</taxon>
        <taxon>Euphorbiaceae</taxon>
        <taxon>Acalyphoideae</taxon>
        <taxon>Acalypheae</taxon>
        <taxon>Ricinus</taxon>
    </lineage>
</organism>
<dbReference type="EMBL" id="EQ982006">
    <property type="protein sequence ID" value="EEF24520.1"/>
    <property type="molecule type" value="Genomic_DNA"/>
</dbReference>
<evidence type="ECO:0000259" key="1">
    <source>
        <dbReference type="PROSITE" id="PS50846"/>
    </source>
</evidence>
<protein>
    <recommendedName>
        <fullName evidence="1">HMA domain-containing protein</fullName>
    </recommendedName>
</protein>
<dbReference type="Pfam" id="PF00403">
    <property type="entry name" value="HMA"/>
    <property type="match status" value="1"/>
</dbReference>
<evidence type="ECO:0000313" key="2">
    <source>
        <dbReference type="EMBL" id="EEF24520.1"/>
    </source>
</evidence>
<sequence>MSCGGCVNAIKNAILRVDESANVEVNLPTKTVTVRTDHSEEDIIQAMSNAGYKPMVGTLD</sequence>
<keyword evidence="3" id="KW-1185">Reference proteome</keyword>